<keyword evidence="7" id="KW-0832">Ubl conjugation</keyword>
<feature type="region of interest" description="Disordered" evidence="14">
    <location>
        <begin position="274"/>
        <end position="307"/>
    </location>
</feature>
<feature type="domain" description="HIT-type" evidence="15">
    <location>
        <begin position="11"/>
        <end position="45"/>
    </location>
</feature>
<evidence type="ECO:0000256" key="10">
    <source>
        <dbReference type="ARBA" id="ARBA00061949"/>
    </source>
</evidence>
<keyword evidence="2" id="KW-0690">Ribosome biogenesis</keyword>
<dbReference type="InterPro" id="IPR007529">
    <property type="entry name" value="Znf_HIT"/>
</dbReference>
<evidence type="ECO:0000256" key="7">
    <source>
        <dbReference type="ARBA" id="ARBA00022843"/>
    </source>
</evidence>
<evidence type="ECO:0000313" key="16">
    <source>
        <dbReference type="Proteomes" id="UP000694920"/>
    </source>
</evidence>
<dbReference type="InterPro" id="IPR051639">
    <property type="entry name" value="BCD1"/>
</dbReference>
<dbReference type="GO" id="GO:0048254">
    <property type="term" value="P:snoRNA localization"/>
    <property type="evidence" value="ECO:0007669"/>
    <property type="project" value="TreeGrafter"/>
</dbReference>
<dbReference type="SUPFAM" id="SSF144232">
    <property type="entry name" value="HIT/MYND zinc finger-like"/>
    <property type="match status" value="1"/>
</dbReference>
<dbReference type="AlphaFoldDB" id="A0AAJ7C1J2"/>
<dbReference type="PANTHER" id="PTHR13483:SF3">
    <property type="entry name" value="BOX C_D SNORNA PROTEIN 1"/>
    <property type="match status" value="1"/>
</dbReference>
<dbReference type="RefSeq" id="XP_015599181.1">
    <property type="nucleotide sequence ID" value="XM_015743695.2"/>
</dbReference>
<dbReference type="KEGG" id="ccin:107269618"/>
<evidence type="ECO:0000256" key="14">
    <source>
        <dbReference type="SAM" id="MobiDB-lite"/>
    </source>
</evidence>
<dbReference type="PROSITE" id="PS51083">
    <property type="entry name" value="ZF_HIT"/>
    <property type="match status" value="1"/>
</dbReference>
<evidence type="ECO:0000256" key="11">
    <source>
        <dbReference type="ARBA" id="ARBA00068630"/>
    </source>
</evidence>
<comment type="subunit">
    <text evidence="10">Interacts with FBL, SNU13, NOP58, NUFIP1, RUVBL1, RUVBL2 and TAF9. Interacts (via HIT-type zinc finger) with the RUVBL1/RUVBL2 complex in the presence of ADP.</text>
</comment>
<comment type="function">
    <text evidence="8">Required for box C/D snoRNAs accumulation involved in snoRNA processing, snoRNA transport to the nucleolus and ribosome biogenesis.</text>
</comment>
<dbReference type="Proteomes" id="UP000694920">
    <property type="component" value="Unplaced"/>
</dbReference>
<dbReference type="GO" id="GO:0005634">
    <property type="term" value="C:nucleus"/>
    <property type="evidence" value="ECO:0007669"/>
    <property type="project" value="TreeGrafter"/>
</dbReference>
<keyword evidence="1" id="KW-1017">Isopeptide bond</keyword>
<comment type="similarity">
    <text evidence="9">Belongs to the BCD1 family.</text>
</comment>
<proteinExistence type="inferred from homology"/>
<evidence type="ECO:0000256" key="12">
    <source>
        <dbReference type="ARBA" id="ARBA00077531"/>
    </source>
</evidence>
<reference evidence="17" key="1">
    <citation type="submission" date="2025-08" db="UniProtKB">
        <authorList>
            <consortium name="RefSeq"/>
        </authorList>
    </citation>
    <scope>IDENTIFICATION</scope>
</reference>
<keyword evidence="16" id="KW-1185">Reference proteome</keyword>
<dbReference type="CDD" id="cd23023">
    <property type="entry name" value="zf-HIT_BCD1"/>
    <property type="match status" value="1"/>
</dbReference>
<evidence type="ECO:0000256" key="4">
    <source>
        <dbReference type="ARBA" id="ARBA00022723"/>
    </source>
</evidence>
<protein>
    <recommendedName>
        <fullName evidence="11">Box C/D snoRNA protein 1</fullName>
    </recommendedName>
    <alternativeName>
        <fullName evidence="12">Zinc finger HIT domain-containing protein 6</fullName>
    </alternativeName>
</protein>
<evidence type="ECO:0000256" key="13">
    <source>
        <dbReference type="PROSITE-ProRule" id="PRU00453"/>
    </source>
</evidence>
<organism evidence="16 17">
    <name type="scientific">Cephus cinctus</name>
    <name type="common">Wheat stem sawfly</name>
    <dbReference type="NCBI Taxonomy" id="211228"/>
    <lineage>
        <taxon>Eukaryota</taxon>
        <taxon>Metazoa</taxon>
        <taxon>Ecdysozoa</taxon>
        <taxon>Arthropoda</taxon>
        <taxon>Hexapoda</taxon>
        <taxon>Insecta</taxon>
        <taxon>Pterygota</taxon>
        <taxon>Neoptera</taxon>
        <taxon>Endopterygota</taxon>
        <taxon>Hymenoptera</taxon>
        <taxon>Cephoidea</taxon>
        <taxon>Cephidae</taxon>
        <taxon>Cephus</taxon>
    </lineage>
</organism>
<evidence type="ECO:0000256" key="3">
    <source>
        <dbReference type="ARBA" id="ARBA00022553"/>
    </source>
</evidence>
<keyword evidence="3" id="KW-0597">Phosphoprotein</keyword>
<evidence type="ECO:0000259" key="15">
    <source>
        <dbReference type="PROSITE" id="PS51083"/>
    </source>
</evidence>
<dbReference type="InterPro" id="IPR057721">
    <property type="entry name" value="BCD1_alpha/beta"/>
</dbReference>
<dbReference type="GeneID" id="107269618"/>
<evidence type="ECO:0000256" key="2">
    <source>
        <dbReference type="ARBA" id="ARBA00022517"/>
    </source>
</evidence>
<keyword evidence="4" id="KW-0479">Metal-binding</keyword>
<accession>A0AAJ7C1J2</accession>
<sequence length="345" mass="40899">MTTLSSKLEKCEVCAANKAKYTCPKCEVRTCCLGCINIHKKELDCDGIRDKTKFISLNTFTDLDLLSDYRLLEEVGRSVDQLQRDPSKRYTRQSNLPVHLNKLKTAVKHRRTKLEFLPQNFSRHKENTTYLKWSTNELFWRVEWIFPQAENTKWVDDRLLESERLSNLVEKVIDPIETSKDKKLDIEELNVKMILSDRLQFYRAAGLPGIKVLLKAEMVQKSDTRFYELDVTLTLKENLEKKTIIEFPTLYVILRDHLDMYEIIDSDEEQEVVEKEKSFNNSKKRNLQKRKYPRNQNSKQKEEGPVNFFFDTALTDSEDEQMHERRNYPSKLNIPEYNDLVKMEH</sequence>
<dbReference type="Pfam" id="PF25790">
    <property type="entry name" value="BCD1"/>
    <property type="match status" value="1"/>
</dbReference>
<keyword evidence="6" id="KW-0862">Zinc</keyword>
<gene>
    <name evidence="17" type="primary">LOC107269618</name>
</gene>
<dbReference type="FunFam" id="3.30.60.190:FF:000001">
    <property type="entry name" value="box C/D snoRNA protein 1"/>
    <property type="match status" value="1"/>
</dbReference>
<dbReference type="PANTHER" id="PTHR13483">
    <property type="entry name" value="BOX C_D SNORNA PROTEIN 1-RELATED"/>
    <property type="match status" value="1"/>
</dbReference>
<dbReference type="GO" id="GO:0000463">
    <property type="term" value="P:maturation of LSU-rRNA from tricistronic rRNA transcript (SSU-rRNA, 5.8S rRNA, LSU-rRNA)"/>
    <property type="evidence" value="ECO:0007669"/>
    <property type="project" value="TreeGrafter"/>
</dbReference>
<dbReference type="Pfam" id="PF04438">
    <property type="entry name" value="zf-HIT"/>
    <property type="match status" value="1"/>
</dbReference>
<dbReference type="GO" id="GO:0070761">
    <property type="term" value="C:pre-snoRNP complex"/>
    <property type="evidence" value="ECO:0007669"/>
    <property type="project" value="TreeGrafter"/>
</dbReference>
<dbReference type="GO" id="GO:0008270">
    <property type="term" value="F:zinc ion binding"/>
    <property type="evidence" value="ECO:0007669"/>
    <property type="project" value="UniProtKB-UniRule"/>
</dbReference>
<evidence type="ECO:0000256" key="1">
    <source>
        <dbReference type="ARBA" id="ARBA00022499"/>
    </source>
</evidence>
<name>A0AAJ7C1J2_CEPCN</name>
<evidence type="ECO:0000313" key="17">
    <source>
        <dbReference type="RefSeq" id="XP_015599181.1"/>
    </source>
</evidence>
<evidence type="ECO:0000256" key="5">
    <source>
        <dbReference type="ARBA" id="ARBA00022771"/>
    </source>
</evidence>
<dbReference type="GO" id="GO:0000492">
    <property type="term" value="P:box C/D snoRNP assembly"/>
    <property type="evidence" value="ECO:0007669"/>
    <property type="project" value="TreeGrafter"/>
</dbReference>
<feature type="compositionally biased region" description="Basic residues" evidence="14">
    <location>
        <begin position="282"/>
        <end position="293"/>
    </location>
</feature>
<keyword evidence="5 13" id="KW-0863">Zinc-finger</keyword>
<evidence type="ECO:0000256" key="8">
    <source>
        <dbReference type="ARBA" id="ARBA00049598"/>
    </source>
</evidence>
<dbReference type="Gene3D" id="3.30.60.190">
    <property type="match status" value="1"/>
</dbReference>
<evidence type="ECO:0000256" key="9">
    <source>
        <dbReference type="ARBA" id="ARBA00049654"/>
    </source>
</evidence>
<evidence type="ECO:0000256" key="6">
    <source>
        <dbReference type="ARBA" id="ARBA00022833"/>
    </source>
</evidence>